<organism evidence="1 2">
    <name type="scientific">candidate division TA06 bacterium</name>
    <dbReference type="NCBI Taxonomy" id="2250710"/>
    <lineage>
        <taxon>Bacteria</taxon>
        <taxon>Bacteria division TA06</taxon>
    </lineage>
</organism>
<protein>
    <submittedName>
        <fullName evidence="1">Uncharacterized protein</fullName>
    </submittedName>
</protein>
<dbReference type="Proteomes" id="UP000271125">
    <property type="component" value="Unassembled WGS sequence"/>
</dbReference>
<sequence length="90" mass="10801">MNEEIRKIFKGFEERGLKKDRVFEEILRALTLKQILVDNRMLYNTLKKGKSALFKEMKLHTDGEFPGDKDYFFDIFEDVKDIDILNLIHF</sequence>
<reference evidence="1 2" key="1">
    <citation type="submission" date="2018-06" db="EMBL/GenBank/DDBJ databases">
        <title>Extensive metabolic versatility and redundancy in microbially diverse, dynamic hydrothermal sediments.</title>
        <authorList>
            <person name="Dombrowski N."/>
            <person name="Teske A."/>
            <person name="Baker B.J."/>
        </authorList>
    </citation>
    <scope>NUCLEOTIDE SEQUENCE [LARGE SCALE GENOMIC DNA]</scope>
    <source>
        <strain evidence="1">B10_G13</strain>
    </source>
</reference>
<proteinExistence type="predicted"/>
<dbReference type="AlphaFoldDB" id="A0A660SD15"/>
<name>A0A660SD15_UNCT6</name>
<evidence type="ECO:0000313" key="2">
    <source>
        <dbReference type="Proteomes" id="UP000271125"/>
    </source>
</evidence>
<gene>
    <name evidence="1" type="ORF">DRP43_05250</name>
</gene>
<evidence type="ECO:0000313" key="1">
    <source>
        <dbReference type="EMBL" id="RKX68688.1"/>
    </source>
</evidence>
<dbReference type="EMBL" id="QNBD01000249">
    <property type="protein sequence ID" value="RKX68688.1"/>
    <property type="molecule type" value="Genomic_DNA"/>
</dbReference>
<accession>A0A660SD15</accession>
<comment type="caution">
    <text evidence="1">The sequence shown here is derived from an EMBL/GenBank/DDBJ whole genome shotgun (WGS) entry which is preliminary data.</text>
</comment>